<feature type="transmembrane region" description="Helical" evidence="8">
    <location>
        <begin position="256"/>
        <end position="275"/>
    </location>
</feature>
<evidence type="ECO:0000256" key="3">
    <source>
        <dbReference type="ARBA" id="ARBA00022475"/>
    </source>
</evidence>
<evidence type="ECO:0000256" key="5">
    <source>
        <dbReference type="ARBA" id="ARBA00022692"/>
    </source>
</evidence>
<keyword evidence="11" id="KW-1185">Reference proteome</keyword>
<feature type="transmembrane region" description="Helical" evidence="8">
    <location>
        <begin position="205"/>
        <end position="227"/>
    </location>
</feature>
<feature type="transmembrane region" description="Helical" evidence="8">
    <location>
        <begin position="24"/>
        <end position="49"/>
    </location>
</feature>
<keyword evidence="2" id="KW-0813">Transport</keyword>
<proteinExistence type="predicted"/>
<feature type="transmembrane region" description="Helical" evidence="8">
    <location>
        <begin position="61"/>
        <end position="82"/>
    </location>
</feature>
<dbReference type="Pfam" id="PF13303">
    <property type="entry name" value="PTS_EIIC_2"/>
    <property type="match status" value="1"/>
</dbReference>
<evidence type="ECO:0000256" key="8">
    <source>
        <dbReference type="SAM" id="Phobius"/>
    </source>
</evidence>
<evidence type="ECO:0000256" key="1">
    <source>
        <dbReference type="ARBA" id="ARBA00004651"/>
    </source>
</evidence>
<dbReference type="GO" id="GO:0009401">
    <property type="term" value="P:phosphoenolpyruvate-dependent sugar phosphotransferase system"/>
    <property type="evidence" value="ECO:0007669"/>
    <property type="project" value="InterPro"/>
</dbReference>
<evidence type="ECO:0000256" key="2">
    <source>
        <dbReference type="ARBA" id="ARBA00022448"/>
    </source>
</evidence>
<dbReference type="GO" id="GO:0008982">
    <property type="term" value="F:protein-N(PI)-phosphohistidine-sugar phosphotransferase activity"/>
    <property type="evidence" value="ECO:0007669"/>
    <property type="project" value="InterPro"/>
</dbReference>
<comment type="subcellular location">
    <subcellularLocation>
        <location evidence="1">Cell membrane</location>
        <topology evidence="1">Multi-pass membrane protein</topology>
    </subcellularLocation>
</comment>
<dbReference type="InterPro" id="IPR003352">
    <property type="entry name" value="PTS_EIIC"/>
</dbReference>
<feature type="transmembrane region" description="Helical" evidence="8">
    <location>
        <begin position="178"/>
        <end position="199"/>
    </location>
</feature>
<reference evidence="10" key="2">
    <citation type="submission" date="2021-04" db="EMBL/GenBank/DDBJ databases">
        <authorList>
            <person name="Dong X."/>
        </authorList>
    </citation>
    <scope>NUCLEOTIDE SEQUENCE</scope>
    <source>
        <strain evidence="10">ZWT</strain>
    </source>
</reference>
<comment type="caution">
    <text evidence="10">The sequence shown here is derived from an EMBL/GenBank/DDBJ whole genome shotgun (WGS) entry which is preliminary data.</text>
</comment>
<dbReference type="AlphaFoldDB" id="A0A9J6P2H3"/>
<feature type="transmembrane region" description="Helical" evidence="8">
    <location>
        <begin position="310"/>
        <end position="332"/>
    </location>
</feature>
<keyword evidence="3" id="KW-1003">Cell membrane</keyword>
<feature type="transmembrane region" description="Helical" evidence="8">
    <location>
        <begin position="89"/>
        <end position="112"/>
    </location>
</feature>
<feature type="transmembrane region" description="Helical" evidence="8">
    <location>
        <begin position="132"/>
        <end position="151"/>
    </location>
</feature>
<dbReference type="Proteomes" id="UP001056429">
    <property type="component" value="Unassembled WGS sequence"/>
</dbReference>
<feature type="domain" description="Phosphotransferase system EIIC" evidence="9">
    <location>
        <begin position="29"/>
        <end position="345"/>
    </location>
</feature>
<protein>
    <submittedName>
        <fullName evidence="10">PTS sugar transporter subunit IIC</fullName>
    </submittedName>
</protein>
<evidence type="ECO:0000256" key="7">
    <source>
        <dbReference type="ARBA" id="ARBA00023136"/>
    </source>
</evidence>
<sequence length="348" mass="36108">MIDKKDNNEINSGSKFLKKVLNRYFITGLSYMALGLFSSLIIGLILSQLSQIPFLGFLKEFSAIIGAKSPVVGAAIGCAIAYGFKMPPLVIFSSVATGAFGYSLGGPVGAFVAAVVGAEFGNLVSGKTKVDIVVIPLTTIILGSLAGKFVGPPISEFMIYMGDIIDVTTKLHPIPMGILVAALMGMFLTAPISSAAIAISLGLDGLAAGAATVGCCAQMVGFAVMSFKANGVGGLISQGLGTSMLQVSNIVKKPQIWIPPILAGAILGPISTSVLKMTNNPLGAGMGTSGLVGQFGTWASMSSTTPPAQLIIMILIMQIIAPALLTLGFYYIMKKMNWIKDEYLALNL</sequence>
<dbReference type="RefSeq" id="WP_250859295.1">
    <property type="nucleotide sequence ID" value="NZ_JAGSOJ010000002.1"/>
</dbReference>
<dbReference type="GO" id="GO:0005886">
    <property type="term" value="C:plasma membrane"/>
    <property type="evidence" value="ECO:0007669"/>
    <property type="project" value="UniProtKB-SubCell"/>
</dbReference>
<keyword evidence="4 10" id="KW-0762">Sugar transport</keyword>
<accession>A0A9J6P2H3</accession>
<organism evidence="10 11">
    <name type="scientific">Oceanirhabdus seepicola</name>
    <dbReference type="NCBI Taxonomy" id="2828781"/>
    <lineage>
        <taxon>Bacteria</taxon>
        <taxon>Bacillati</taxon>
        <taxon>Bacillota</taxon>
        <taxon>Clostridia</taxon>
        <taxon>Eubacteriales</taxon>
        <taxon>Clostridiaceae</taxon>
        <taxon>Oceanirhabdus</taxon>
    </lineage>
</organism>
<evidence type="ECO:0000256" key="6">
    <source>
        <dbReference type="ARBA" id="ARBA00022989"/>
    </source>
</evidence>
<keyword evidence="7 8" id="KW-0472">Membrane</keyword>
<reference evidence="10" key="1">
    <citation type="journal article" date="2021" name="mSystems">
        <title>Bacteria and Archaea Synergistically Convert Glycine Betaine to Biogenic Methane in the Formosa Cold Seep of the South China Sea.</title>
        <authorList>
            <person name="Li L."/>
            <person name="Zhang W."/>
            <person name="Zhang S."/>
            <person name="Song L."/>
            <person name="Sun Q."/>
            <person name="Zhang H."/>
            <person name="Xiang H."/>
            <person name="Dong X."/>
        </authorList>
    </citation>
    <scope>NUCLEOTIDE SEQUENCE</scope>
    <source>
        <strain evidence="10">ZWT</strain>
    </source>
</reference>
<name>A0A9J6P2H3_9CLOT</name>
<evidence type="ECO:0000313" key="10">
    <source>
        <dbReference type="EMBL" id="MCM1990257.1"/>
    </source>
</evidence>
<gene>
    <name evidence="10" type="ORF">KDK92_10975</name>
</gene>
<evidence type="ECO:0000256" key="4">
    <source>
        <dbReference type="ARBA" id="ARBA00022597"/>
    </source>
</evidence>
<dbReference type="EMBL" id="JAGSOJ010000002">
    <property type="protein sequence ID" value="MCM1990257.1"/>
    <property type="molecule type" value="Genomic_DNA"/>
</dbReference>
<keyword evidence="6 8" id="KW-1133">Transmembrane helix</keyword>
<evidence type="ECO:0000313" key="11">
    <source>
        <dbReference type="Proteomes" id="UP001056429"/>
    </source>
</evidence>
<evidence type="ECO:0000259" key="9">
    <source>
        <dbReference type="Pfam" id="PF13303"/>
    </source>
</evidence>
<keyword evidence="5 8" id="KW-0812">Transmembrane</keyword>